<dbReference type="GO" id="GO:0045892">
    <property type="term" value="P:negative regulation of DNA-templated transcription"/>
    <property type="evidence" value="ECO:0007669"/>
    <property type="project" value="TreeGrafter"/>
</dbReference>
<feature type="domain" description="HTH iclR-type" evidence="5">
    <location>
        <begin position="2"/>
        <end position="64"/>
    </location>
</feature>
<dbReference type="GO" id="GO:0003677">
    <property type="term" value="F:DNA binding"/>
    <property type="evidence" value="ECO:0007669"/>
    <property type="project" value="UniProtKB-KW"/>
</dbReference>
<dbReference type="Pfam" id="PF09339">
    <property type="entry name" value="HTH_IclR"/>
    <property type="match status" value="1"/>
</dbReference>
<keyword evidence="4" id="KW-0472">Membrane</keyword>
<dbReference type="Gene3D" id="1.10.10.10">
    <property type="entry name" value="Winged helix-like DNA-binding domain superfamily/Winged helix DNA-binding domain"/>
    <property type="match status" value="1"/>
</dbReference>
<keyword evidence="3" id="KW-0804">Transcription</keyword>
<dbReference type="Pfam" id="PF01614">
    <property type="entry name" value="IclR_C"/>
    <property type="match status" value="1"/>
</dbReference>
<gene>
    <name evidence="7" type="ORF">HUK65_10165</name>
</gene>
<keyword evidence="2" id="KW-0238">DNA-binding</keyword>
<dbReference type="CDD" id="cd00090">
    <property type="entry name" value="HTH_ARSR"/>
    <property type="match status" value="1"/>
</dbReference>
<feature type="domain" description="IclR-ED" evidence="6">
    <location>
        <begin position="65"/>
        <end position="249"/>
    </location>
</feature>
<dbReference type="InterPro" id="IPR050707">
    <property type="entry name" value="HTH_MetabolicPath_Reg"/>
</dbReference>
<keyword evidence="4" id="KW-1133">Transmembrane helix</keyword>
<evidence type="ECO:0000313" key="7">
    <source>
        <dbReference type="EMBL" id="NYS25357.1"/>
    </source>
</evidence>
<accession>A0A7Z0KY34</accession>
<feature type="transmembrane region" description="Helical" evidence="4">
    <location>
        <begin position="89"/>
        <end position="111"/>
    </location>
</feature>
<evidence type="ECO:0000313" key="8">
    <source>
        <dbReference type="Proteomes" id="UP000529417"/>
    </source>
</evidence>
<organism evidence="7 8">
    <name type="scientific">Rhabdonatronobacter sediminivivens</name>
    <dbReference type="NCBI Taxonomy" id="2743469"/>
    <lineage>
        <taxon>Bacteria</taxon>
        <taxon>Pseudomonadati</taxon>
        <taxon>Pseudomonadota</taxon>
        <taxon>Alphaproteobacteria</taxon>
        <taxon>Rhodobacterales</taxon>
        <taxon>Paracoccaceae</taxon>
        <taxon>Rhabdonatronobacter</taxon>
    </lineage>
</organism>
<dbReference type="PROSITE" id="PS51078">
    <property type="entry name" value="ICLR_ED"/>
    <property type="match status" value="1"/>
</dbReference>
<evidence type="ECO:0000256" key="4">
    <source>
        <dbReference type="SAM" id="Phobius"/>
    </source>
</evidence>
<dbReference type="AlphaFoldDB" id="A0A7Z0KY34"/>
<dbReference type="EMBL" id="JACBXS010000018">
    <property type="protein sequence ID" value="NYS25357.1"/>
    <property type="molecule type" value="Genomic_DNA"/>
</dbReference>
<dbReference type="SUPFAM" id="SSF55781">
    <property type="entry name" value="GAF domain-like"/>
    <property type="match status" value="1"/>
</dbReference>
<evidence type="ECO:0000256" key="3">
    <source>
        <dbReference type="ARBA" id="ARBA00023163"/>
    </source>
</evidence>
<dbReference type="InterPro" id="IPR005471">
    <property type="entry name" value="Tscrpt_reg_IclR_N"/>
</dbReference>
<dbReference type="SMART" id="SM00346">
    <property type="entry name" value="HTH_ICLR"/>
    <property type="match status" value="1"/>
</dbReference>
<dbReference type="PANTHER" id="PTHR30136">
    <property type="entry name" value="HELIX-TURN-HELIX TRANSCRIPTIONAL REGULATOR, ICLR FAMILY"/>
    <property type="match status" value="1"/>
</dbReference>
<keyword evidence="4" id="KW-0812">Transmembrane</keyword>
<keyword evidence="1" id="KW-0805">Transcription regulation</keyword>
<comment type="caution">
    <text evidence="7">The sequence shown here is derived from an EMBL/GenBank/DDBJ whole genome shotgun (WGS) entry which is preliminary data.</text>
</comment>
<evidence type="ECO:0000259" key="5">
    <source>
        <dbReference type="PROSITE" id="PS51077"/>
    </source>
</evidence>
<evidence type="ECO:0000256" key="1">
    <source>
        <dbReference type="ARBA" id="ARBA00023015"/>
    </source>
</evidence>
<reference evidence="7 8" key="1">
    <citation type="journal article" date="2000" name="Arch. Microbiol.">
        <title>Rhodobaca bogoriensis gen. nov. and sp. nov., an alkaliphilic purple nonsulfur bacterium from African Rift Valley soda lakes.</title>
        <authorList>
            <person name="Milford A.D."/>
            <person name="Achenbach L.A."/>
            <person name="Jung D.O."/>
            <person name="Madigan M.T."/>
        </authorList>
    </citation>
    <scope>NUCLEOTIDE SEQUENCE [LARGE SCALE GENOMIC DNA]</scope>
    <source>
        <strain evidence="7 8">2376</strain>
    </source>
</reference>
<keyword evidence="8" id="KW-1185">Reference proteome</keyword>
<dbReference type="PROSITE" id="PS51077">
    <property type="entry name" value="HTH_ICLR"/>
    <property type="match status" value="1"/>
</dbReference>
<dbReference type="GO" id="GO:0003700">
    <property type="term" value="F:DNA-binding transcription factor activity"/>
    <property type="evidence" value="ECO:0007669"/>
    <property type="project" value="TreeGrafter"/>
</dbReference>
<name>A0A7Z0KY34_9RHOB</name>
<sequence>MSQTLTKGLRVIEALAHSNQPRGITELSRMLDMNQSAVQRLVNTLVDQGYARQAEGTRKYRLTQTLWELGQRSVEDNALRRLLRPTLRLGAHVTGMTCFFAIESFPFVVYFDRVEGPRGRPHSAEPGRKVPITATASGRAIFPYLPAERRALLAHPATDRTGFVHFPGLERQIIDQITRQVRRDRYAFSASGMRKGMNSVAAPVWSKGPEPVGAIVLTSSEAELRAGDFPEYGARVLELAEEATISLGGAAFRNTAELGPL</sequence>
<dbReference type="PANTHER" id="PTHR30136:SF35">
    <property type="entry name" value="HTH-TYPE TRANSCRIPTIONAL REGULATOR RV1719"/>
    <property type="match status" value="1"/>
</dbReference>
<dbReference type="RefSeq" id="WP_179906064.1">
    <property type="nucleotide sequence ID" value="NZ_JACBXS010000018.1"/>
</dbReference>
<dbReference type="InterPro" id="IPR029016">
    <property type="entry name" value="GAF-like_dom_sf"/>
</dbReference>
<evidence type="ECO:0000256" key="2">
    <source>
        <dbReference type="ARBA" id="ARBA00023125"/>
    </source>
</evidence>
<dbReference type="InterPro" id="IPR036390">
    <property type="entry name" value="WH_DNA-bd_sf"/>
</dbReference>
<dbReference type="Proteomes" id="UP000529417">
    <property type="component" value="Unassembled WGS sequence"/>
</dbReference>
<dbReference type="InterPro" id="IPR036388">
    <property type="entry name" value="WH-like_DNA-bd_sf"/>
</dbReference>
<proteinExistence type="predicted"/>
<dbReference type="Gene3D" id="3.30.450.40">
    <property type="match status" value="1"/>
</dbReference>
<evidence type="ECO:0000259" key="6">
    <source>
        <dbReference type="PROSITE" id="PS51078"/>
    </source>
</evidence>
<dbReference type="SUPFAM" id="SSF46785">
    <property type="entry name" value="Winged helix' DNA-binding domain"/>
    <property type="match status" value="1"/>
</dbReference>
<protein>
    <submittedName>
        <fullName evidence="7">IclR family transcriptional regulator</fullName>
    </submittedName>
</protein>
<dbReference type="InterPro" id="IPR014757">
    <property type="entry name" value="Tscrpt_reg_IclR_C"/>
</dbReference>
<dbReference type="InterPro" id="IPR011991">
    <property type="entry name" value="ArsR-like_HTH"/>
</dbReference>